<feature type="transmembrane region" description="Helical" evidence="1">
    <location>
        <begin position="6"/>
        <end position="25"/>
    </location>
</feature>
<reference evidence="3 4" key="1">
    <citation type="journal article" date="2016" name="Nat. Commun.">
        <title>Thousands of microbial genomes shed light on interconnected biogeochemical processes in an aquifer system.</title>
        <authorList>
            <person name="Anantharaman K."/>
            <person name="Brown C.T."/>
            <person name="Hug L.A."/>
            <person name="Sharon I."/>
            <person name="Castelle C.J."/>
            <person name="Probst A.J."/>
            <person name="Thomas B.C."/>
            <person name="Singh A."/>
            <person name="Wilkins M.J."/>
            <person name="Karaoz U."/>
            <person name="Brodie E.L."/>
            <person name="Williams K.H."/>
            <person name="Hubbard S.S."/>
            <person name="Banfield J.F."/>
        </authorList>
    </citation>
    <scope>NUCLEOTIDE SEQUENCE [LARGE SCALE GENOMIC DNA]</scope>
</reference>
<accession>A0A1F8CLB5</accession>
<evidence type="ECO:0000313" key="4">
    <source>
        <dbReference type="Proteomes" id="UP000177855"/>
    </source>
</evidence>
<sequence>MNKKSVVVIVAVLALAAGFGGGYFFRNYQLSKIRANFGANGNVQRFMGNRNGQNGVGMMGRGGVVGSIVSMDDKSITVKMTDESTKIVLFSDATAYSNAATASKEDLKVGVDVVVFGATNSDGSVTATNVQINPALPTSN</sequence>
<comment type="caution">
    <text evidence="3">The sequence shown here is derived from an EMBL/GenBank/DDBJ whole genome shotgun (WGS) entry which is preliminary data.</text>
</comment>
<dbReference type="Pfam" id="PF18914">
    <property type="entry name" value="DUF5666"/>
    <property type="match status" value="1"/>
</dbReference>
<dbReference type="Proteomes" id="UP000177855">
    <property type="component" value="Unassembled WGS sequence"/>
</dbReference>
<protein>
    <recommendedName>
        <fullName evidence="2">DUF5666 domain-containing protein</fullName>
    </recommendedName>
</protein>
<keyword evidence="1" id="KW-0812">Transmembrane</keyword>
<evidence type="ECO:0000313" key="3">
    <source>
        <dbReference type="EMBL" id="OGM76528.1"/>
    </source>
</evidence>
<keyword evidence="1" id="KW-0472">Membrane</keyword>
<proteinExistence type="predicted"/>
<organism evidence="3 4">
    <name type="scientific">Candidatus Woesebacteria bacterium RIFOXYA1_FULL_40_18</name>
    <dbReference type="NCBI Taxonomy" id="1802532"/>
    <lineage>
        <taxon>Bacteria</taxon>
        <taxon>Candidatus Woeseibacteriota</taxon>
    </lineage>
</organism>
<dbReference type="InterPro" id="IPR043724">
    <property type="entry name" value="DUF5666"/>
</dbReference>
<dbReference type="AlphaFoldDB" id="A0A1F8CLB5"/>
<evidence type="ECO:0000259" key="2">
    <source>
        <dbReference type="Pfam" id="PF18914"/>
    </source>
</evidence>
<evidence type="ECO:0000256" key="1">
    <source>
        <dbReference type="SAM" id="Phobius"/>
    </source>
</evidence>
<feature type="domain" description="DUF5666" evidence="2">
    <location>
        <begin position="66"/>
        <end position="130"/>
    </location>
</feature>
<keyword evidence="1" id="KW-1133">Transmembrane helix</keyword>
<dbReference type="EMBL" id="MGHS01000025">
    <property type="protein sequence ID" value="OGM76528.1"/>
    <property type="molecule type" value="Genomic_DNA"/>
</dbReference>
<gene>
    <name evidence="3" type="ORF">A2210_02455</name>
</gene>
<name>A0A1F8CLB5_9BACT</name>
<dbReference type="STRING" id="1802532.A2210_02455"/>